<evidence type="ECO:0000313" key="2">
    <source>
        <dbReference type="Proteomes" id="UP000179129"/>
    </source>
</evidence>
<accession>A0A1F5YZQ0</accession>
<gene>
    <name evidence="1" type="ORF">A3F83_04820</name>
</gene>
<name>A0A1F5YZQ0_9BACT</name>
<dbReference type="AlphaFoldDB" id="A0A1F5YZQ0"/>
<reference evidence="1 2" key="1">
    <citation type="journal article" date="2016" name="Nat. Commun.">
        <title>Thousands of microbial genomes shed light on interconnected biogeochemical processes in an aquifer system.</title>
        <authorList>
            <person name="Anantharaman K."/>
            <person name="Brown C.T."/>
            <person name="Hug L.A."/>
            <person name="Sharon I."/>
            <person name="Castelle C.J."/>
            <person name="Probst A.J."/>
            <person name="Thomas B.C."/>
            <person name="Singh A."/>
            <person name="Wilkins M.J."/>
            <person name="Karaoz U."/>
            <person name="Brodie E.L."/>
            <person name="Williams K.H."/>
            <person name="Hubbard S.S."/>
            <person name="Banfield J.F."/>
        </authorList>
    </citation>
    <scope>NUCLEOTIDE SEQUENCE [LARGE SCALE GENOMIC DNA]</scope>
</reference>
<evidence type="ECO:0000313" key="1">
    <source>
        <dbReference type="EMBL" id="OGG05427.1"/>
    </source>
</evidence>
<sequence length="249" mass="27942">MALLWQTGCAVSLRKTLPGVEADPESVVQLLDGLSQSLKTDKQIIRVRLLDKGRTFSGDGALIYRAPDTLQLSIYGPPFSTLWLQMLTRGDSVLVVLPKDNRVVRASRRDPQPVTRLAGSEGLSDAVFLGGVTGIFQLERFQEPGMRMIAAADGRLRRLRLFNDSTAYEFVFDSGLEAVVQFLYYDRGKKSREIIRSDFKPVGNLQRATKTIYRDYLQDREITVLVSKEEVNPDLAEEAFKILMPEGVN</sequence>
<proteinExistence type="predicted"/>
<dbReference type="STRING" id="1817867.A3F83_04820"/>
<evidence type="ECO:0008006" key="3">
    <source>
        <dbReference type="Google" id="ProtNLM"/>
    </source>
</evidence>
<comment type="caution">
    <text evidence="1">The sequence shown here is derived from an EMBL/GenBank/DDBJ whole genome shotgun (WGS) entry which is preliminary data.</text>
</comment>
<dbReference type="EMBL" id="MFIX01000052">
    <property type="protein sequence ID" value="OGG05427.1"/>
    <property type="molecule type" value="Genomic_DNA"/>
</dbReference>
<organism evidence="1 2">
    <name type="scientific">Candidatus Glassbacteria bacterium RIFCSPLOWO2_12_FULL_58_11</name>
    <dbReference type="NCBI Taxonomy" id="1817867"/>
    <lineage>
        <taxon>Bacteria</taxon>
        <taxon>Candidatus Glassiibacteriota</taxon>
    </lineage>
</organism>
<protein>
    <recommendedName>
        <fullName evidence="3">DUF4292 domain-containing protein</fullName>
    </recommendedName>
</protein>
<dbReference type="Proteomes" id="UP000179129">
    <property type="component" value="Unassembled WGS sequence"/>
</dbReference>